<dbReference type="GO" id="GO:0016020">
    <property type="term" value="C:membrane"/>
    <property type="evidence" value="ECO:0007669"/>
    <property type="project" value="UniProtKB-SubCell"/>
</dbReference>
<proteinExistence type="inferred from homology"/>
<sequence length="222" mass="24597">MKKLLKLLKQNRSLILFVSLMLVFRSAVADWNSVPTGSMKPTIVEGDRLLVNKMAYDLRIPFTHISITQLANPQRGDIVIFDSKASDKKLVKRVIGLPSDSISMQDNVLSINGETIAYSPPSVSNADGSETRTEHLLGNNHQVNVAGIAGQGMITRQSSFGPITVPEGHYLVLGDNRDHSSDSRMIGFVPRAEIVGRASNVVFSANYDNYYLPRQERFFHPL</sequence>
<dbReference type="PANTHER" id="PTHR43390:SF1">
    <property type="entry name" value="CHLOROPLAST PROCESSING PEPTIDASE"/>
    <property type="match status" value="1"/>
</dbReference>
<evidence type="ECO:0000256" key="3">
    <source>
        <dbReference type="ARBA" id="ARBA00013208"/>
    </source>
</evidence>
<evidence type="ECO:0000256" key="7">
    <source>
        <dbReference type="RuleBase" id="RU362042"/>
    </source>
</evidence>
<dbReference type="RefSeq" id="WP_020914598.1">
    <property type="nucleotide sequence ID" value="NC_011566.1"/>
</dbReference>
<dbReference type="EMBL" id="CP000472">
    <property type="protein sequence ID" value="ACJ31268.1"/>
    <property type="molecule type" value="Genomic_DNA"/>
</dbReference>
<feature type="chain" id="PRO_5002867023" description="Signal peptidase I" evidence="8">
    <location>
        <begin position="30"/>
        <end position="222"/>
    </location>
</feature>
<dbReference type="InterPro" id="IPR019758">
    <property type="entry name" value="Pept_S26A_signal_pept_1_CS"/>
</dbReference>
<evidence type="ECO:0000256" key="4">
    <source>
        <dbReference type="ARBA" id="ARBA00019232"/>
    </source>
</evidence>
<comment type="similarity">
    <text evidence="2 7">Belongs to the peptidase S26 family.</text>
</comment>
<feature type="active site" evidence="6">
    <location>
        <position position="92"/>
    </location>
</feature>
<dbReference type="Proteomes" id="UP000000753">
    <property type="component" value="Chromosome"/>
</dbReference>
<gene>
    <name evidence="10" type="ordered locus">swp_4630</name>
</gene>
<dbReference type="Pfam" id="PF10502">
    <property type="entry name" value="Peptidase_S26"/>
    <property type="match status" value="1"/>
</dbReference>
<dbReference type="PANTHER" id="PTHR43390">
    <property type="entry name" value="SIGNAL PEPTIDASE I"/>
    <property type="match status" value="1"/>
</dbReference>
<evidence type="ECO:0000313" key="10">
    <source>
        <dbReference type="EMBL" id="ACJ31268.1"/>
    </source>
</evidence>
<dbReference type="SUPFAM" id="SSF51306">
    <property type="entry name" value="LexA/Signal peptidase"/>
    <property type="match status" value="1"/>
</dbReference>
<protein>
    <recommendedName>
        <fullName evidence="4 7">Signal peptidase I</fullName>
        <ecNumber evidence="3 7">3.4.21.89</ecNumber>
    </recommendedName>
</protein>
<dbReference type="eggNOG" id="COG0681">
    <property type="taxonomic scope" value="Bacteria"/>
</dbReference>
<dbReference type="KEGG" id="swp:swp_4630"/>
<accession>B8CTM4</accession>
<dbReference type="AlphaFoldDB" id="B8CTM4"/>
<dbReference type="GO" id="GO:0004252">
    <property type="term" value="F:serine-type endopeptidase activity"/>
    <property type="evidence" value="ECO:0007669"/>
    <property type="project" value="InterPro"/>
</dbReference>
<evidence type="ECO:0000256" key="5">
    <source>
        <dbReference type="ARBA" id="ARBA00022801"/>
    </source>
</evidence>
<dbReference type="GO" id="GO:0006465">
    <property type="term" value="P:signal peptide processing"/>
    <property type="evidence" value="ECO:0007669"/>
    <property type="project" value="InterPro"/>
</dbReference>
<dbReference type="GO" id="GO:0009003">
    <property type="term" value="F:signal peptidase activity"/>
    <property type="evidence" value="ECO:0007669"/>
    <property type="project" value="UniProtKB-EC"/>
</dbReference>
<organism evidence="10 11">
    <name type="scientific">Shewanella piezotolerans (strain WP3 / JCM 13877)</name>
    <dbReference type="NCBI Taxonomy" id="225849"/>
    <lineage>
        <taxon>Bacteria</taxon>
        <taxon>Pseudomonadati</taxon>
        <taxon>Pseudomonadota</taxon>
        <taxon>Gammaproteobacteria</taxon>
        <taxon>Alteromonadales</taxon>
        <taxon>Shewanellaceae</taxon>
        <taxon>Shewanella</taxon>
    </lineage>
</organism>
<dbReference type="HOGENOM" id="CLU_028723_1_2_6"/>
<dbReference type="OrthoDB" id="9815782at2"/>
<dbReference type="PROSITE" id="PS00761">
    <property type="entry name" value="SPASE_I_3"/>
    <property type="match status" value="1"/>
</dbReference>
<evidence type="ECO:0000256" key="1">
    <source>
        <dbReference type="ARBA" id="ARBA00000677"/>
    </source>
</evidence>
<comment type="catalytic activity">
    <reaction evidence="1 7">
        <text>Cleavage of hydrophobic, N-terminal signal or leader sequences from secreted and periplasmic proteins.</text>
        <dbReference type="EC" id="3.4.21.89"/>
    </reaction>
</comment>
<keyword evidence="5 7" id="KW-0378">Hydrolase</keyword>
<name>B8CTM4_SHEPW</name>
<dbReference type="InterPro" id="IPR000223">
    <property type="entry name" value="Pept_S26A_signal_pept_1"/>
</dbReference>
<feature type="active site" evidence="6">
    <location>
        <position position="38"/>
    </location>
</feature>
<dbReference type="NCBIfam" id="TIGR02227">
    <property type="entry name" value="sigpep_I_bact"/>
    <property type="match status" value="1"/>
</dbReference>
<keyword evidence="7" id="KW-0645">Protease</keyword>
<reference evidence="10 11" key="1">
    <citation type="journal article" date="2008" name="PLoS ONE">
        <title>Environmental adaptation: genomic analysis of the piezotolerant and psychrotolerant deep-sea iron reducing bacterium Shewanella piezotolerans WP3.</title>
        <authorList>
            <person name="Wang F."/>
            <person name="Wang J."/>
            <person name="Jian H."/>
            <person name="Zhang B."/>
            <person name="Li S."/>
            <person name="Wang F."/>
            <person name="Zeng X."/>
            <person name="Gao L."/>
            <person name="Bartlett D.H."/>
            <person name="Yu J."/>
            <person name="Hu S."/>
            <person name="Xiao X."/>
        </authorList>
    </citation>
    <scope>NUCLEOTIDE SEQUENCE [LARGE SCALE GENOMIC DNA]</scope>
    <source>
        <strain evidence="11">WP3 / JCM 13877</strain>
    </source>
</reference>
<evidence type="ECO:0000256" key="6">
    <source>
        <dbReference type="PIRSR" id="PIRSR600223-1"/>
    </source>
</evidence>
<keyword evidence="11" id="KW-1185">Reference proteome</keyword>
<evidence type="ECO:0000256" key="2">
    <source>
        <dbReference type="ARBA" id="ARBA00009370"/>
    </source>
</evidence>
<evidence type="ECO:0000259" key="9">
    <source>
        <dbReference type="Pfam" id="PF10502"/>
    </source>
</evidence>
<dbReference type="Gene3D" id="2.10.109.10">
    <property type="entry name" value="Umud Fragment, subunit A"/>
    <property type="match status" value="1"/>
</dbReference>
<comment type="subcellular location">
    <subcellularLocation>
        <location evidence="7">Membrane</location>
        <topology evidence="7">Multi-pass membrane protein</topology>
    </subcellularLocation>
</comment>
<dbReference type="EC" id="3.4.21.89" evidence="3 7"/>
<dbReference type="PRINTS" id="PR00727">
    <property type="entry name" value="LEADERPTASE"/>
</dbReference>
<dbReference type="MEROPS" id="S26.026"/>
<feature type="domain" description="Peptidase S26" evidence="9">
    <location>
        <begin position="13"/>
        <end position="202"/>
    </location>
</feature>
<evidence type="ECO:0000256" key="8">
    <source>
        <dbReference type="SAM" id="SignalP"/>
    </source>
</evidence>
<keyword evidence="8" id="KW-0732">Signal</keyword>
<evidence type="ECO:0000313" key="11">
    <source>
        <dbReference type="Proteomes" id="UP000000753"/>
    </source>
</evidence>
<dbReference type="InterPro" id="IPR036286">
    <property type="entry name" value="LexA/Signal_pep-like_sf"/>
</dbReference>
<dbReference type="STRING" id="225849.swp_4630"/>
<dbReference type="InterPro" id="IPR019533">
    <property type="entry name" value="Peptidase_S26"/>
</dbReference>
<dbReference type="CDD" id="cd06530">
    <property type="entry name" value="S26_SPase_I"/>
    <property type="match status" value="1"/>
</dbReference>
<feature type="signal peptide" evidence="8">
    <location>
        <begin position="1"/>
        <end position="29"/>
    </location>
</feature>